<reference evidence="2 3" key="1">
    <citation type="journal article" date="2002" name="Proc. Natl. Acad. Sci. U.S.A.">
        <title>The complete genome of hyperthermophile Methanopyrus kandleri AV19 and monophyly of archaeal methanogens.</title>
        <authorList>
            <person name="Slesarev A.I."/>
            <person name="Mezhevaya K.V."/>
            <person name="Makarova K.S."/>
            <person name="Polushin N.N."/>
            <person name="Shcherbinina O.V."/>
            <person name="Shakhova V.V."/>
            <person name="Belova G.I."/>
            <person name="Aravind L."/>
            <person name="Natale D.A."/>
            <person name="Rogozin I.B."/>
            <person name="Tatusov R.L."/>
            <person name="Wolf Y.I."/>
            <person name="Stetter K.O."/>
            <person name="Malykh A.G."/>
            <person name="Koonin E.V."/>
            <person name="Kozyavkin S.A."/>
        </authorList>
    </citation>
    <scope>NUCLEOTIDE SEQUENCE [LARGE SCALE GENOMIC DNA]</scope>
    <source>
        <strain evidence="3">AV19 / DSM 6324 / JCM 9639 / NBRC 100938</strain>
    </source>
</reference>
<gene>
    <name evidence="2" type="ordered locus">MK1350</name>
</gene>
<dbReference type="InParanoid" id="Q8TVN8"/>
<dbReference type="PaxDb" id="190192-MK1350"/>
<protein>
    <submittedName>
        <fullName evidence="2">Predicted cysteine protease of the transglutaminase-like superfamily</fullName>
    </submittedName>
</protein>
<dbReference type="InterPro" id="IPR038765">
    <property type="entry name" value="Papain-like_cys_pep_sf"/>
</dbReference>
<dbReference type="Proteomes" id="UP000001826">
    <property type="component" value="Chromosome"/>
</dbReference>
<evidence type="ECO:0000313" key="2">
    <source>
        <dbReference type="EMBL" id="AAM02563.1"/>
    </source>
</evidence>
<dbReference type="HOGENOM" id="CLU_1113875_0_0_2"/>
<dbReference type="PANTHER" id="PTHR33490">
    <property type="entry name" value="BLR5614 PROTEIN-RELATED"/>
    <property type="match status" value="1"/>
</dbReference>
<dbReference type="KEGG" id="mka:MK1350"/>
<dbReference type="Pfam" id="PF01841">
    <property type="entry name" value="Transglut_core"/>
    <property type="match status" value="1"/>
</dbReference>
<dbReference type="GO" id="GO:0006508">
    <property type="term" value="P:proteolysis"/>
    <property type="evidence" value="ECO:0007669"/>
    <property type="project" value="UniProtKB-KW"/>
</dbReference>
<keyword evidence="2" id="KW-0645">Protease</keyword>
<name>Q8TVN8_METKA</name>
<dbReference type="EMBL" id="AE009439">
    <property type="protein sequence ID" value="AAM02563.1"/>
    <property type="molecule type" value="Genomic_DNA"/>
</dbReference>
<keyword evidence="2" id="KW-0378">Hydrolase</keyword>
<evidence type="ECO:0000313" key="3">
    <source>
        <dbReference type="Proteomes" id="UP000001826"/>
    </source>
</evidence>
<dbReference type="GO" id="GO:0008233">
    <property type="term" value="F:peptidase activity"/>
    <property type="evidence" value="ECO:0007669"/>
    <property type="project" value="UniProtKB-KW"/>
</dbReference>
<organism evidence="2 3">
    <name type="scientific">Methanopyrus kandleri (strain AV19 / DSM 6324 / JCM 9639 / NBRC 100938)</name>
    <dbReference type="NCBI Taxonomy" id="190192"/>
    <lineage>
        <taxon>Archaea</taxon>
        <taxon>Methanobacteriati</taxon>
        <taxon>Methanobacteriota</taxon>
        <taxon>Methanomada group</taxon>
        <taxon>Methanopyri</taxon>
        <taxon>Methanopyrales</taxon>
        <taxon>Methanopyraceae</taxon>
        <taxon>Methanopyrus</taxon>
    </lineage>
</organism>
<evidence type="ECO:0000259" key="1">
    <source>
        <dbReference type="SMART" id="SM00460"/>
    </source>
</evidence>
<dbReference type="SUPFAM" id="SSF54001">
    <property type="entry name" value="Cysteine proteinases"/>
    <property type="match status" value="1"/>
</dbReference>
<sequence length="249" mass="27831">MTRNSEVVDWLHSSNGPTWPLSNWVKAVKYIVYVAPERKEDPTPLKVVQVAESPNTLDCSTKDVPYWGEVTWGKVSERDFANAVQAMNGGTLESQLFKAAVRIAYWVASKIPARDYSTPGDMDWTEFTPLQVLKEYWRGWNCAGHAVLAVALMRAAMIPAKVVGGLLAGEGHAWVAFYNQDFRWVHVDPTGDAGNSYMQLYLAPRVITDDDVEAHSGYYCDDNATTIDDIEREWIPVAPIVVVAALMIY</sequence>
<dbReference type="STRING" id="190192.MK1350"/>
<dbReference type="InterPro" id="IPR002931">
    <property type="entry name" value="Transglutaminase-like"/>
</dbReference>
<accession>Q8TVN8</accession>
<keyword evidence="3" id="KW-1185">Reference proteome</keyword>
<proteinExistence type="predicted"/>
<dbReference type="EnsemblBacteria" id="AAM02563">
    <property type="protein sequence ID" value="AAM02563"/>
    <property type="gene ID" value="MK1350"/>
</dbReference>
<dbReference type="Gene3D" id="3.10.620.30">
    <property type="match status" value="1"/>
</dbReference>
<dbReference type="RefSeq" id="WP_011019718.1">
    <property type="nucleotide sequence ID" value="NC_003551.1"/>
</dbReference>
<dbReference type="PANTHER" id="PTHR33490:SF3">
    <property type="entry name" value="CONSERVED INTEGRAL MEMBRANE PROTEIN"/>
    <property type="match status" value="1"/>
</dbReference>
<dbReference type="GeneID" id="1477945"/>
<dbReference type="AlphaFoldDB" id="Q8TVN8"/>
<feature type="domain" description="Transglutaminase-like" evidence="1">
    <location>
        <begin position="134"/>
        <end position="191"/>
    </location>
</feature>
<dbReference type="SMART" id="SM00460">
    <property type="entry name" value="TGc"/>
    <property type="match status" value="1"/>
</dbReference>